<evidence type="ECO:0000256" key="7">
    <source>
        <dbReference type="ARBA" id="ARBA00022777"/>
    </source>
</evidence>
<feature type="binding site" evidence="12">
    <location>
        <position position="173"/>
    </location>
    <ligand>
        <name>substrate</name>
    </ligand>
</feature>
<dbReference type="FunFam" id="3.40.50.300:FF:001270">
    <property type="entry name" value="Thymidine kinase"/>
    <property type="match status" value="1"/>
</dbReference>
<accession>A0AA86PPW3</accession>
<dbReference type="Gene3D" id="3.40.50.300">
    <property type="entry name" value="P-loop containing nucleotide triphosphate hydrolases"/>
    <property type="match status" value="1"/>
</dbReference>
<organism evidence="15">
    <name type="scientific">Hexamita inflata</name>
    <dbReference type="NCBI Taxonomy" id="28002"/>
    <lineage>
        <taxon>Eukaryota</taxon>
        <taxon>Metamonada</taxon>
        <taxon>Diplomonadida</taxon>
        <taxon>Hexamitidae</taxon>
        <taxon>Hexamitinae</taxon>
        <taxon>Hexamita</taxon>
    </lineage>
</organism>
<dbReference type="GO" id="GO:0042802">
    <property type="term" value="F:identical protein binding"/>
    <property type="evidence" value="ECO:0007669"/>
    <property type="project" value="UniProtKB-ARBA"/>
</dbReference>
<dbReference type="GO" id="GO:0004797">
    <property type="term" value="F:thymidine kinase activity"/>
    <property type="evidence" value="ECO:0007669"/>
    <property type="project" value="UniProtKB-EC"/>
</dbReference>
<evidence type="ECO:0000256" key="8">
    <source>
        <dbReference type="ARBA" id="ARBA00022833"/>
    </source>
</evidence>
<dbReference type="InterPro" id="IPR027417">
    <property type="entry name" value="P-loop_NTPase"/>
</dbReference>
<evidence type="ECO:0000256" key="2">
    <source>
        <dbReference type="ARBA" id="ARBA00012118"/>
    </source>
</evidence>
<feature type="binding site" evidence="12">
    <location>
        <begin position="165"/>
        <end position="168"/>
    </location>
    <ligand>
        <name>substrate</name>
    </ligand>
</feature>
<dbReference type="EMBL" id="CAXDID020000258">
    <property type="protein sequence ID" value="CAL6066073.1"/>
    <property type="molecule type" value="Genomic_DNA"/>
</dbReference>
<dbReference type="SUPFAM" id="SSF57716">
    <property type="entry name" value="Glucocorticoid receptor-like (DNA-binding domain)"/>
    <property type="match status" value="1"/>
</dbReference>
<dbReference type="AlphaFoldDB" id="A0AA86PPW3"/>
<proteinExistence type="inferred from homology"/>
<reference evidence="16 17" key="2">
    <citation type="submission" date="2024-07" db="EMBL/GenBank/DDBJ databases">
        <authorList>
            <person name="Akdeniz Z."/>
        </authorList>
    </citation>
    <scope>NUCLEOTIDE SEQUENCE [LARGE SCALE GENOMIC DNA]</scope>
</reference>
<dbReference type="Proteomes" id="UP001642409">
    <property type="component" value="Unassembled WGS sequence"/>
</dbReference>
<dbReference type="EMBL" id="CATOUU010000698">
    <property type="protein sequence ID" value="CAI9942187.1"/>
    <property type="molecule type" value="Genomic_DNA"/>
</dbReference>
<keyword evidence="9 13" id="KW-0067">ATP-binding</keyword>
<evidence type="ECO:0000256" key="9">
    <source>
        <dbReference type="ARBA" id="ARBA00022840"/>
    </source>
</evidence>
<dbReference type="PANTHER" id="PTHR11441:SF0">
    <property type="entry name" value="THYMIDINE KINASE, CYTOSOLIC"/>
    <property type="match status" value="1"/>
</dbReference>
<dbReference type="EC" id="2.7.1.21" evidence="2 13"/>
<comment type="caution">
    <text evidence="15">The sequence shown here is derived from an EMBL/GenBank/DDBJ whole genome shotgun (WGS) entry which is preliminary data.</text>
</comment>
<evidence type="ECO:0000313" key="16">
    <source>
        <dbReference type="EMBL" id="CAL6066073.1"/>
    </source>
</evidence>
<keyword evidence="3 13" id="KW-0237">DNA synthesis</keyword>
<gene>
    <name evidence="15" type="ORF">HINF_LOCUS29832</name>
    <name evidence="16" type="ORF">HINF_LOCUS52146</name>
</gene>
<evidence type="ECO:0000313" key="15">
    <source>
        <dbReference type="EMBL" id="CAI9942187.1"/>
    </source>
</evidence>
<dbReference type="GO" id="GO:0046104">
    <property type="term" value="P:thymidine metabolic process"/>
    <property type="evidence" value="ECO:0007669"/>
    <property type="project" value="TreeGrafter"/>
</dbReference>
<sequence length="186" mass="20809">MLSNLKKHGDIQMVVGPMFSGKSTEVIRRVRKYRAAKREVLVVKYAADTRYSAECLATHDRSNMEAVSTSTLEQINYLVTDNISVIAVDEGQFYSDIVKYAELWANSGKTVIISALDGTWQRKPFACISELMSLADSVEKLTAVCYKCQETAPFSARITQETEEVVIGGADKYVACCRKGWMELQK</sequence>
<dbReference type="PANTHER" id="PTHR11441">
    <property type="entry name" value="THYMIDINE KINASE"/>
    <property type="match status" value="1"/>
</dbReference>
<reference evidence="15" key="1">
    <citation type="submission" date="2023-06" db="EMBL/GenBank/DDBJ databases">
        <authorList>
            <person name="Kurt Z."/>
        </authorList>
    </citation>
    <scope>NUCLEOTIDE SEQUENCE</scope>
</reference>
<comment type="similarity">
    <text evidence="1 14">Belongs to the thymidine kinase family.</text>
</comment>
<comment type="catalytic activity">
    <reaction evidence="10 13">
        <text>thymidine + ATP = dTMP + ADP + H(+)</text>
        <dbReference type="Rhea" id="RHEA:19129"/>
        <dbReference type="ChEBI" id="CHEBI:15378"/>
        <dbReference type="ChEBI" id="CHEBI:17748"/>
        <dbReference type="ChEBI" id="CHEBI:30616"/>
        <dbReference type="ChEBI" id="CHEBI:63528"/>
        <dbReference type="ChEBI" id="CHEBI:456216"/>
        <dbReference type="EC" id="2.7.1.21"/>
    </reaction>
</comment>
<evidence type="ECO:0000256" key="12">
    <source>
        <dbReference type="PIRSR" id="PIRSR035805-2"/>
    </source>
</evidence>
<evidence type="ECO:0000256" key="4">
    <source>
        <dbReference type="ARBA" id="ARBA00022679"/>
    </source>
</evidence>
<dbReference type="GO" id="GO:0046872">
    <property type="term" value="F:metal ion binding"/>
    <property type="evidence" value="ECO:0007669"/>
    <property type="project" value="UniProtKB-KW"/>
</dbReference>
<protein>
    <recommendedName>
        <fullName evidence="2 13">Thymidine kinase</fullName>
        <ecNumber evidence="2 13">2.7.1.21</ecNumber>
    </recommendedName>
</protein>
<evidence type="ECO:0000256" key="13">
    <source>
        <dbReference type="RuleBase" id="RU000544"/>
    </source>
</evidence>
<evidence type="ECO:0000256" key="1">
    <source>
        <dbReference type="ARBA" id="ARBA00007587"/>
    </source>
</evidence>
<evidence type="ECO:0000256" key="14">
    <source>
        <dbReference type="RuleBase" id="RU004165"/>
    </source>
</evidence>
<dbReference type="Gene3D" id="3.30.60.20">
    <property type="match status" value="1"/>
</dbReference>
<keyword evidence="17" id="KW-1185">Reference proteome</keyword>
<dbReference type="GO" id="GO:0005524">
    <property type="term" value="F:ATP binding"/>
    <property type="evidence" value="ECO:0007669"/>
    <property type="project" value="UniProtKB-KW"/>
</dbReference>
<evidence type="ECO:0000256" key="11">
    <source>
        <dbReference type="PIRSR" id="PIRSR035805-1"/>
    </source>
</evidence>
<keyword evidence="8" id="KW-0862">Zinc</keyword>
<feature type="active site" description="Proton acceptor" evidence="11">
    <location>
        <position position="90"/>
    </location>
</feature>
<dbReference type="GO" id="GO:0071897">
    <property type="term" value="P:DNA biosynthetic process"/>
    <property type="evidence" value="ECO:0007669"/>
    <property type="project" value="UniProtKB-KW"/>
</dbReference>
<evidence type="ECO:0000256" key="3">
    <source>
        <dbReference type="ARBA" id="ARBA00022634"/>
    </source>
</evidence>
<name>A0AA86PPW3_9EUKA</name>
<dbReference type="SUPFAM" id="SSF52540">
    <property type="entry name" value="P-loop containing nucleoside triphosphate hydrolases"/>
    <property type="match status" value="1"/>
</dbReference>
<evidence type="ECO:0000256" key="5">
    <source>
        <dbReference type="ARBA" id="ARBA00022723"/>
    </source>
</evidence>
<dbReference type="InterPro" id="IPR001267">
    <property type="entry name" value="Thymidine_kinase"/>
</dbReference>
<keyword evidence="5" id="KW-0479">Metal-binding</keyword>
<dbReference type="PIRSF" id="PIRSF035805">
    <property type="entry name" value="TK_cell"/>
    <property type="match status" value="1"/>
</dbReference>
<dbReference type="Pfam" id="PF00265">
    <property type="entry name" value="TK"/>
    <property type="match status" value="1"/>
</dbReference>
<evidence type="ECO:0000256" key="6">
    <source>
        <dbReference type="ARBA" id="ARBA00022741"/>
    </source>
</evidence>
<evidence type="ECO:0000256" key="10">
    <source>
        <dbReference type="ARBA" id="ARBA00048254"/>
    </source>
</evidence>
<keyword evidence="4 13" id="KW-0808">Transferase</keyword>
<keyword evidence="7 13" id="KW-0418">Kinase</keyword>
<keyword evidence="6 13" id="KW-0547">Nucleotide-binding</keyword>
<evidence type="ECO:0000313" key="17">
    <source>
        <dbReference type="Proteomes" id="UP001642409"/>
    </source>
</evidence>